<dbReference type="EMBL" id="NGAF01000024">
    <property type="protein sequence ID" value="OXR41021.1"/>
    <property type="molecule type" value="Genomic_DNA"/>
</dbReference>
<organism evidence="2 3">
    <name type="scientific">Nocardia cerradoensis</name>
    <dbReference type="NCBI Taxonomy" id="85688"/>
    <lineage>
        <taxon>Bacteria</taxon>
        <taxon>Bacillati</taxon>
        <taxon>Actinomycetota</taxon>
        <taxon>Actinomycetes</taxon>
        <taxon>Mycobacteriales</taxon>
        <taxon>Nocardiaceae</taxon>
        <taxon>Nocardia</taxon>
    </lineage>
</organism>
<dbReference type="PANTHER" id="PTHR48098:SF1">
    <property type="entry name" value="DIACYLGLYCEROL ACYLTRANSFERASE_MYCOLYLTRANSFERASE AG85A"/>
    <property type="match status" value="1"/>
</dbReference>
<feature type="signal peptide" evidence="1">
    <location>
        <begin position="1"/>
        <end position="31"/>
    </location>
</feature>
<comment type="caution">
    <text evidence="2">The sequence shown here is derived from an EMBL/GenBank/DDBJ whole genome shotgun (WGS) entry which is preliminary data.</text>
</comment>
<evidence type="ECO:0000313" key="2">
    <source>
        <dbReference type="EMBL" id="OXR41021.1"/>
    </source>
</evidence>
<dbReference type="GO" id="GO:0050348">
    <property type="term" value="F:trehalose O-mycolyltransferase activity"/>
    <property type="evidence" value="ECO:0007669"/>
    <property type="project" value="UniProtKB-EC"/>
</dbReference>
<keyword evidence="1" id="KW-0732">Signal</keyword>
<evidence type="ECO:0000256" key="1">
    <source>
        <dbReference type="SAM" id="SignalP"/>
    </source>
</evidence>
<dbReference type="PANTHER" id="PTHR48098">
    <property type="entry name" value="ENTEROCHELIN ESTERASE-RELATED"/>
    <property type="match status" value="1"/>
</dbReference>
<dbReference type="InterPro" id="IPR050583">
    <property type="entry name" value="Mycobacterial_A85_antigen"/>
</dbReference>
<dbReference type="SUPFAM" id="SSF53474">
    <property type="entry name" value="alpha/beta-Hydrolases"/>
    <property type="match status" value="1"/>
</dbReference>
<keyword evidence="2" id="KW-0808">Transferase</keyword>
<keyword evidence="2" id="KW-0012">Acyltransferase</keyword>
<dbReference type="RefSeq" id="WP_039779459.1">
    <property type="nucleotide sequence ID" value="NZ_JAAXOR010000001.1"/>
</dbReference>
<protein>
    <submittedName>
        <fullName evidence="2">Diacylglycerol acyltransferase/mycolyltransferase Ag85A</fullName>
        <ecNumber evidence="2">2.3.1.122</ecNumber>
    </submittedName>
</protein>
<dbReference type="InterPro" id="IPR000801">
    <property type="entry name" value="Esterase-like"/>
</dbReference>
<accession>A0A231GWY2</accession>
<keyword evidence="3" id="KW-1185">Reference proteome</keyword>
<sequence>MSRRFGGRYRRRAVLCLAPAVVAALSSGVGAATTEASAFADGSRIDRIIETDARHATLVVYSAAMDRTVSMRVLRPAETSSPVLYLLDGAEDGIGPGGTETSWETRTDVDAFTADKDVTVVTILDGRYSYYTDWLADDPVLGRNEWTTFLTRELPPLVDAALHTSGRNAIAGVSMSATSVLALAQAAPGLYAAVGSFSGCAQTGTDPGRRFVQAVVASGGGNPWNMWGPDGSPGWADADPSTPANVEKLRGTELFVSAGVPRPGSATDGPAVADPAGGGALESVVAQCTRRLQEVTESRGIPATYRYTPGGLHDWPYWERSLHEAWPGFARALAG</sequence>
<dbReference type="Pfam" id="PF00756">
    <property type="entry name" value="Esterase"/>
    <property type="match status" value="1"/>
</dbReference>
<dbReference type="InterPro" id="IPR029058">
    <property type="entry name" value="AB_hydrolase_fold"/>
</dbReference>
<gene>
    <name evidence="2" type="primary">fbpA_11</name>
    <name evidence="2" type="ORF">B7C42_06987</name>
</gene>
<dbReference type="Gene3D" id="3.40.50.1820">
    <property type="entry name" value="alpha/beta hydrolase"/>
    <property type="match status" value="1"/>
</dbReference>
<dbReference type="AlphaFoldDB" id="A0A231GWY2"/>
<reference evidence="2 3" key="1">
    <citation type="submission" date="2017-07" db="EMBL/GenBank/DDBJ databases">
        <title>First draft Genome Sequence of Nocardia cerradoensis isolated from human infection.</title>
        <authorList>
            <person name="Carrasco G."/>
        </authorList>
    </citation>
    <scope>NUCLEOTIDE SEQUENCE [LARGE SCALE GENOMIC DNA]</scope>
    <source>
        <strain evidence="2 3">CNM20130759</strain>
    </source>
</reference>
<name>A0A231GWY2_9NOCA</name>
<dbReference type="EC" id="2.3.1.122" evidence="2"/>
<feature type="chain" id="PRO_5011264473" evidence="1">
    <location>
        <begin position="32"/>
        <end position="335"/>
    </location>
</feature>
<dbReference type="Proteomes" id="UP000215506">
    <property type="component" value="Unassembled WGS sequence"/>
</dbReference>
<proteinExistence type="predicted"/>
<evidence type="ECO:0000313" key="3">
    <source>
        <dbReference type="Proteomes" id="UP000215506"/>
    </source>
</evidence>